<keyword evidence="2" id="KW-0808">Transferase</keyword>
<dbReference type="SUPFAM" id="SSF53613">
    <property type="entry name" value="Ribokinase-like"/>
    <property type="match status" value="1"/>
</dbReference>
<evidence type="ECO:0000259" key="4">
    <source>
        <dbReference type="Pfam" id="PF00294"/>
    </source>
</evidence>
<dbReference type="Proteomes" id="UP000649604">
    <property type="component" value="Unassembled WGS sequence"/>
</dbReference>
<dbReference type="Gene3D" id="3.40.1190.20">
    <property type="match status" value="1"/>
</dbReference>
<gene>
    <name evidence="5" type="ORF">GF339_17825</name>
</gene>
<dbReference type="InterPro" id="IPR002173">
    <property type="entry name" value="Carboh/pur_kinase_PfkB_CS"/>
</dbReference>
<keyword evidence="3 5" id="KW-0418">Kinase</keyword>
<sequence length="333" mass="36430">MKTHYDVFGMGNSLIDIQAFVSDQFLDDIGVTKGIMHLVDEARSRSILAHLDGISTEMLPGGSCANSMETIAFLGGHPVYTGVVTHDPYGETYEAKLKDYGVKTLTKWVDHGMTGSSIILTTPDAERTMNTHLGVCREFTITDIDLDVLKTCQVFHLTGYMWDTDDQKATAIHAMEHAKRFGLKVSFDIADPFLVERNRGEFPQIIKEYVDIVFGNAQEAIMLTDIDSPLDAGKALQKDCELAVVKIGKDGSLIITDTVERAAPFTVEAIDTTGAGDCYAGGFLYAYCQGQPLVECGRIANYIASRIVTVKGLGFHLLNRENIQSELGSQPSS</sequence>
<reference evidence="5" key="1">
    <citation type="submission" date="2019-11" db="EMBL/GenBank/DDBJ databases">
        <title>Microbial mats filling the niche in hypersaline microbial mats.</title>
        <authorList>
            <person name="Wong H.L."/>
            <person name="Macleod F.I."/>
            <person name="White R.A. III"/>
            <person name="Burns B.P."/>
        </authorList>
    </citation>
    <scope>NUCLEOTIDE SEQUENCE</scope>
    <source>
        <strain evidence="5">Rbin_158</strain>
    </source>
</reference>
<dbReference type="InterPro" id="IPR029056">
    <property type="entry name" value="Ribokinase-like"/>
</dbReference>
<dbReference type="InterPro" id="IPR011611">
    <property type="entry name" value="PfkB_dom"/>
</dbReference>
<dbReference type="PANTHER" id="PTHR43320">
    <property type="entry name" value="SUGAR KINASE"/>
    <property type="match status" value="1"/>
</dbReference>
<dbReference type="AlphaFoldDB" id="A0A9D5JYG6"/>
<dbReference type="CDD" id="cd01168">
    <property type="entry name" value="adenosine_kinase"/>
    <property type="match status" value="1"/>
</dbReference>
<name>A0A9D5JYG6_9BACT</name>
<comment type="similarity">
    <text evidence="1">Belongs to the carbohydrate kinase PfkB family.</text>
</comment>
<proteinExistence type="inferred from homology"/>
<evidence type="ECO:0000313" key="5">
    <source>
        <dbReference type="EMBL" id="MBD3326448.1"/>
    </source>
</evidence>
<evidence type="ECO:0000313" key="6">
    <source>
        <dbReference type="Proteomes" id="UP000649604"/>
    </source>
</evidence>
<organism evidence="5 6">
    <name type="scientific">candidate division KSB3 bacterium</name>
    <dbReference type="NCBI Taxonomy" id="2044937"/>
    <lineage>
        <taxon>Bacteria</taxon>
        <taxon>candidate division KSB3</taxon>
    </lineage>
</organism>
<dbReference type="PANTHER" id="PTHR43320:SF3">
    <property type="entry name" value="CARBOHYDRATE KINASE PFKB DOMAIN-CONTAINING PROTEIN"/>
    <property type="match status" value="1"/>
</dbReference>
<dbReference type="PROSITE" id="PS00584">
    <property type="entry name" value="PFKB_KINASES_2"/>
    <property type="match status" value="1"/>
</dbReference>
<dbReference type="Pfam" id="PF00294">
    <property type="entry name" value="PfkB"/>
    <property type="match status" value="1"/>
</dbReference>
<evidence type="ECO:0000256" key="1">
    <source>
        <dbReference type="ARBA" id="ARBA00010688"/>
    </source>
</evidence>
<dbReference type="EMBL" id="WJJP01000583">
    <property type="protein sequence ID" value="MBD3326448.1"/>
    <property type="molecule type" value="Genomic_DNA"/>
</dbReference>
<dbReference type="GO" id="GO:0016301">
    <property type="term" value="F:kinase activity"/>
    <property type="evidence" value="ECO:0007669"/>
    <property type="project" value="UniProtKB-KW"/>
</dbReference>
<dbReference type="InterPro" id="IPR052700">
    <property type="entry name" value="Carb_kinase_PfkB-like"/>
</dbReference>
<accession>A0A9D5JYG6</accession>
<evidence type="ECO:0000256" key="3">
    <source>
        <dbReference type="ARBA" id="ARBA00022777"/>
    </source>
</evidence>
<feature type="domain" description="Carbohydrate kinase PfkB" evidence="4">
    <location>
        <begin position="55"/>
        <end position="314"/>
    </location>
</feature>
<comment type="caution">
    <text evidence="5">The sequence shown here is derived from an EMBL/GenBank/DDBJ whole genome shotgun (WGS) entry which is preliminary data.</text>
</comment>
<protein>
    <submittedName>
        <fullName evidence="5">Adenosine kinase</fullName>
    </submittedName>
</protein>
<evidence type="ECO:0000256" key="2">
    <source>
        <dbReference type="ARBA" id="ARBA00022679"/>
    </source>
</evidence>